<dbReference type="AlphaFoldDB" id="A0A5Q2MP79"/>
<dbReference type="GO" id="GO:0005576">
    <property type="term" value="C:extracellular region"/>
    <property type="evidence" value="ECO:0007669"/>
    <property type="project" value="TreeGrafter"/>
</dbReference>
<evidence type="ECO:0000256" key="2">
    <source>
        <dbReference type="ARBA" id="ARBA00022448"/>
    </source>
</evidence>
<reference evidence="6 7" key="1">
    <citation type="submission" date="2019-11" db="EMBL/GenBank/DDBJ databases">
        <authorList>
            <person name="Li J."/>
        </authorList>
    </citation>
    <scope>NUCLEOTIDE SEQUENCE [LARGE SCALE GENOMIC DNA]</scope>
    <source>
        <strain evidence="6 7">MF47</strain>
    </source>
</reference>
<sequence length="301" mass="31782">MKFTTTRSRRARWAAVAATAVLALSACGSAGEDSSGDDDVDVSSNAASSFEDGTRMKELAEAGTVKIGVKFDQPGVGFKAAGSKTPTGFDPEMGKVIAGKLGISPDKIEWVETISDNREPFLQKGTVDFVLASYSITDERRQVVGQAGPYYVTGQSLLVAADDDSIKGPEDLKGKKVCSVTGSTSIKTVEEEFGAQPAGFDTYSECVEQLKNGSVDAVTTDGAILLGYAAEAPDQLKVVGEPFSEERYGIGYSKDSPELCEFLNDTLTESFDGGEWKKAFDATLGKSGNEAPETPTLDPCS</sequence>
<keyword evidence="7" id="KW-1185">Reference proteome</keyword>
<accession>A0A5Q2MP79</accession>
<dbReference type="RefSeq" id="WP_153653155.1">
    <property type="nucleotide sequence ID" value="NZ_CP045737.1"/>
</dbReference>
<dbReference type="KEGG" id="aef:GEV26_11210"/>
<organism evidence="6 7">
    <name type="scientific">Aeromicrobium yanjiei</name>
    <dbReference type="NCBI Taxonomy" id="2662028"/>
    <lineage>
        <taxon>Bacteria</taxon>
        <taxon>Bacillati</taxon>
        <taxon>Actinomycetota</taxon>
        <taxon>Actinomycetes</taxon>
        <taxon>Propionibacteriales</taxon>
        <taxon>Nocardioidaceae</taxon>
        <taxon>Aeromicrobium</taxon>
    </lineage>
</organism>
<dbReference type="SUPFAM" id="SSF53850">
    <property type="entry name" value="Periplasmic binding protein-like II"/>
    <property type="match status" value="1"/>
</dbReference>
<proteinExistence type="inferred from homology"/>
<evidence type="ECO:0000259" key="5">
    <source>
        <dbReference type="SMART" id="SM00062"/>
    </source>
</evidence>
<feature type="signal peptide" evidence="4">
    <location>
        <begin position="1"/>
        <end position="30"/>
    </location>
</feature>
<feature type="chain" id="PRO_5038775272" evidence="4">
    <location>
        <begin position="31"/>
        <end position="301"/>
    </location>
</feature>
<comment type="similarity">
    <text evidence="1">Belongs to the bacterial solute-binding protein 3 family.</text>
</comment>
<dbReference type="GO" id="GO:0006865">
    <property type="term" value="P:amino acid transport"/>
    <property type="evidence" value="ECO:0007669"/>
    <property type="project" value="TreeGrafter"/>
</dbReference>
<evidence type="ECO:0000256" key="1">
    <source>
        <dbReference type="ARBA" id="ARBA00010333"/>
    </source>
</evidence>
<name>A0A5Q2MP79_9ACTN</name>
<dbReference type="GO" id="GO:0030288">
    <property type="term" value="C:outer membrane-bounded periplasmic space"/>
    <property type="evidence" value="ECO:0007669"/>
    <property type="project" value="TreeGrafter"/>
</dbReference>
<dbReference type="Gene3D" id="3.40.190.10">
    <property type="entry name" value="Periplasmic binding protein-like II"/>
    <property type="match status" value="2"/>
</dbReference>
<dbReference type="InterPro" id="IPR001638">
    <property type="entry name" value="Solute-binding_3/MltF_N"/>
</dbReference>
<dbReference type="Pfam" id="PF00497">
    <property type="entry name" value="SBP_bac_3"/>
    <property type="match status" value="1"/>
</dbReference>
<protein>
    <submittedName>
        <fullName evidence="6">Transporter substrate-binding domain-containing protein</fullName>
    </submittedName>
</protein>
<dbReference type="PANTHER" id="PTHR30085">
    <property type="entry name" value="AMINO ACID ABC TRANSPORTER PERMEASE"/>
    <property type="match status" value="1"/>
</dbReference>
<dbReference type="CDD" id="cd13690">
    <property type="entry name" value="PBP2_GluB"/>
    <property type="match status" value="1"/>
</dbReference>
<keyword evidence="3 4" id="KW-0732">Signal</keyword>
<evidence type="ECO:0000313" key="6">
    <source>
        <dbReference type="EMBL" id="QGG41890.1"/>
    </source>
</evidence>
<dbReference type="Proteomes" id="UP000392064">
    <property type="component" value="Chromosome"/>
</dbReference>
<dbReference type="SMART" id="SM00062">
    <property type="entry name" value="PBPb"/>
    <property type="match status" value="1"/>
</dbReference>
<evidence type="ECO:0000256" key="4">
    <source>
        <dbReference type="SAM" id="SignalP"/>
    </source>
</evidence>
<feature type="domain" description="Solute-binding protein family 3/N-terminal" evidence="5">
    <location>
        <begin position="64"/>
        <end position="287"/>
    </location>
</feature>
<dbReference type="EMBL" id="CP045737">
    <property type="protein sequence ID" value="QGG41890.1"/>
    <property type="molecule type" value="Genomic_DNA"/>
</dbReference>
<dbReference type="InterPro" id="IPR051455">
    <property type="entry name" value="Bact_solute-bind_prot3"/>
</dbReference>
<evidence type="ECO:0000313" key="7">
    <source>
        <dbReference type="Proteomes" id="UP000392064"/>
    </source>
</evidence>
<dbReference type="PANTHER" id="PTHR30085:SF6">
    <property type="entry name" value="ABC TRANSPORTER GLUTAMINE-BINDING PROTEIN GLNH"/>
    <property type="match status" value="1"/>
</dbReference>
<dbReference type="PROSITE" id="PS51257">
    <property type="entry name" value="PROKAR_LIPOPROTEIN"/>
    <property type="match status" value="1"/>
</dbReference>
<gene>
    <name evidence="6" type="ORF">GEV26_11210</name>
</gene>
<keyword evidence="2" id="KW-0813">Transport</keyword>
<evidence type="ECO:0000256" key="3">
    <source>
        <dbReference type="ARBA" id="ARBA00022729"/>
    </source>
</evidence>